<evidence type="ECO:0000313" key="2">
    <source>
        <dbReference type="WBParaSite" id="Csp11.Scaffold629.g9199.t1"/>
    </source>
</evidence>
<organism evidence="1 2">
    <name type="scientific">Caenorhabditis tropicalis</name>
    <dbReference type="NCBI Taxonomy" id="1561998"/>
    <lineage>
        <taxon>Eukaryota</taxon>
        <taxon>Metazoa</taxon>
        <taxon>Ecdysozoa</taxon>
        <taxon>Nematoda</taxon>
        <taxon>Chromadorea</taxon>
        <taxon>Rhabditida</taxon>
        <taxon>Rhabditina</taxon>
        <taxon>Rhabditomorpha</taxon>
        <taxon>Rhabditoidea</taxon>
        <taxon>Rhabditidae</taxon>
        <taxon>Peloderinae</taxon>
        <taxon>Caenorhabditis</taxon>
    </lineage>
</organism>
<name>A0A1I7UGV9_9PELO</name>
<reference evidence="2" key="1">
    <citation type="submission" date="2016-11" db="UniProtKB">
        <authorList>
            <consortium name="WormBaseParasite"/>
        </authorList>
    </citation>
    <scope>IDENTIFICATION</scope>
</reference>
<proteinExistence type="predicted"/>
<protein>
    <submittedName>
        <fullName evidence="2">NAC domain-containing protein</fullName>
    </submittedName>
</protein>
<dbReference type="Proteomes" id="UP000095282">
    <property type="component" value="Unplaced"/>
</dbReference>
<dbReference type="WBParaSite" id="Csp11.Scaffold629.g9199.t1">
    <property type="protein sequence ID" value="Csp11.Scaffold629.g9199.t1"/>
    <property type="gene ID" value="Csp11.Scaffold629.g9199"/>
</dbReference>
<sequence length="114" mass="13526">MPTSYVFRPRLDNQQYSDEEKEMFDQHAAHMLVVMAQAKAFHRGELWMPRDTPFYDGYWPNENIMMNGHQTYESTNQLQLVTYFPPEHQKQQIQSSNCQQAQLVPNPFYCPPPN</sequence>
<dbReference type="AlphaFoldDB" id="A0A1I7UGV9"/>
<keyword evidence="1" id="KW-1185">Reference proteome</keyword>
<accession>A0A1I7UGV9</accession>
<evidence type="ECO:0000313" key="1">
    <source>
        <dbReference type="Proteomes" id="UP000095282"/>
    </source>
</evidence>